<proteinExistence type="predicted"/>
<evidence type="ECO:0000313" key="1">
    <source>
        <dbReference type="EMBL" id="CBI29483.3"/>
    </source>
</evidence>
<dbReference type="EMBL" id="FN595786">
    <property type="protein sequence ID" value="CBI29483.3"/>
    <property type="molecule type" value="Genomic_DNA"/>
</dbReference>
<sequence length="26" mass="2929">MKIRGVKEVMIDMAQNQVTIKGIVEP</sequence>
<dbReference type="AlphaFoldDB" id="D7TG60"/>
<reference evidence="2" key="1">
    <citation type="journal article" date="2007" name="Nature">
        <title>The grapevine genome sequence suggests ancestral hexaploidization in major angiosperm phyla.</title>
        <authorList>
            <consortium name="The French-Italian Public Consortium for Grapevine Genome Characterization."/>
            <person name="Jaillon O."/>
            <person name="Aury J.-M."/>
            <person name="Noel B."/>
            <person name="Policriti A."/>
            <person name="Clepet C."/>
            <person name="Casagrande A."/>
            <person name="Choisne N."/>
            <person name="Aubourg S."/>
            <person name="Vitulo N."/>
            <person name="Jubin C."/>
            <person name="Vezzi A."/>
            <person name="Legeai F."/>
            <person name="Hugueney P."/>
            <person name="Dasilva C."/>
            <person name="Horner D."/>
            <person name="Mica E."/>
            <person name="Jublot D."/>
            <person name="Poulain J."/>
            <person name="Bruyere C."/>
            <person name="Billault A."/>
            <person name="Segurens B."/>
            <person name="Gouyvenoux M."/>
            <person name="Ugarte E."/>
            <person name="Cattonaro F."/>
            <person name="Anthouard V."/>
            <person name="Vico V."/>
            <person name="Del Fabbro C."/>
            <person name="Alaux M."/>
            <person name="Di Gaspero G."/>
            <person name="Dumas V."/>
            <person name="Felice N."/>
            <person name="Paillard S."/>
            <person name="Juman I."/>
            <person name="Moroldo M."/>
            <person name="Scalabrin S."/>
            <person name="Canaguier A."/>
            <person name="Le Clainche I."/>
            <person name="Malacrida G."/>
            <person name="Durand E."/>
            <person name="Pesole G."/>
            <person name="Laucou V."/>
            <person name="Chatelet P."/>
            <person name="Merdinoglu D."/>
            <person name="Delledonne M."/>
            <person name="Pezzotti M."/>
            <person name="Lecharny A."/>
            <person name="Scarpelli C."/>
            <person name="Artiguenave F."/>
            <person name="Pe M.E."/>
            <person name="Valle G."/>
            <person name="Morgante M."/>
            <person name="Caboche M."/>
            <person name="Adam-Blondon A.-F."/>
            <person name="Weissenbach J."/>
            <person name="Quetier F."/>
            <person name="Wincker P."/>
        </authorList>
    </citation>
    <scope>NUCLEOTIDE SEQUENCE [LARGE SCALE GENOMIC DNA]</scope>
    <source>
        <strain evidence="2">cv. Pinot noir / PN40024</strain>
    </source>
</reference>
<evidence type="ECO:0000313" key="2">
    <source>
        <dbReference type="Proteomes" id="UP000009183"/>
    </source>
</evidence>
<gene>
    <name evidence="1" type="ORF">VIT_00s0230g00080</name>
</gene>
<keyword evidence="2" id="KW-1185">Reference proteome</keyword>
<dbReference type="PaxDb" id="29760-VIT_00s0230g00080.t01"/>
<dbReference type="InParanoid" id="D7TG60"/>
<protein>
    <submittedName>
        <fullName evidence="1">Uncharacterized protein</fullName>
    </submittedName>
</protein>
<organism evidence="1 2">
    <name type="scientific">Vitis vinifera</name>
    <name type="common">Grape</name>
    <dbReference type="NCBI Taxonomy" id="29760"/>
    <lineage>
        <taxon>Eukaryota</taxon>
        <taxon>Viridiplantae</taxon>
        <taxon>Streptophyta</taxon>
        <taxon>Embryophyta</taxon>
        <taxon>Tracheophyta</taxon>
        <taxon>Spermatophyta</taxon>
        <taxon>Magnoliopsida</taxon>
        <taxon>eudicotyledons</taxon>
        <taxon>Gunneridae</taxon>
        <taxon>Pentapetalae</taxon>
        <taxon>rosids</taxon>
        <taxon>Vitales</taxon>
        <taxon>Vitaceae</taxon>
        <taxon>Viteae</taxon>
        <taxon>Vitis</taxon>
    </lineage>
</organism>
<name>D7TG60_VITVI</name>
<dbReference type="Proteomes" id="UP000009183">
    <property type="component" value="Unassembled WGS sequence, unordered"/>
</dbReference>
<dbReference type="HOGENOM" id="CLU_3417751_0_0_1"/>
<accession>D7TG60</accession>